<dbReference type="InterPro" id="IPR016155">
    <property type="entry name" value="Mopterin_synth/thiamin_S_b"/>
</dbReference>
<dbReference type="Gene3D" id="3.10.20.30">
    <property type="match status" value="1"/>
</dbReference>
<evidence type="ECO:0000313" key="3">
    <source>
        <dbReference type="RefSeq" id="XP_022256299.1"/>
    </source>
</evidence>
<keyword evidence="2" id="KW-1185">Reference proteome</keyword>
<dbReference type="InterPro" id="IPR003749">
    <property type="entry name" value="ThiS/MoaD-like"/>
</dbReference>
<dbReference type="GeneID" id="111089006"/>
<accession>A0ABM1TK93</accession>
<evidence type="ECO:0000256" key="1">
    <source>
        <dbReference type="ARBA" id="ARBA00022741"/>
    </source>
</evidence>
<dbReference type="CDD" id="cd00754">
    <property type="entry name" value="Ubl_MoaD"/>
    <property type="match status" value="1"/>
</dbReference>
<dbReference type="InterPro" id="IPR044672">
    <property type="entry name" value="MOCS2A"/>
</dbReference>
<name>A0ABM1TK93_LIMPO</name>
<dbReference type="PANTHER" id="PTHR33359:SF1">
    <property type="entry name" value="MOLYBDOPTERIN SYNTHASE SULFUR CARRIER SUBUNIT"/>
    <property type="match status" value="1"/>
</dbReference>
<gene>
    <name evidence="3" type="primary">LOC111089006</name>
</gene>
<dbReference type="Pfam" id="PF02597">
    <property type="entry name" value="ThiS"/>
    <property type="match status" value="1"/>
</dbReference>
<dbReference type="InterPro" id="IPR012675">
    <property type="entry name" value="Beta-grasp_dom_sf"/>
</dbReference>
<dbReference type="SUPFAM" id="SSF54285">
    <property type="entry name" value="MoaD/ThiS"/>
    <property type="match status" value="1"/>
</dbReference>
<evidence type="ECO:0000313" key="2">
    <source>
        <dbReference type="Proteomes" id="UP000694941"/>
    </source>
</evidence>
<protein>
    <submittedName>
        <fullName evidence="3">Molybdopterin synthase sulfur carrier subunit-like</fullName>
    </submittedName>
</protein>
<sequence length="96" mass="10362">MSSSFRTLMSSGVKVKLLFFAKARELVGVTETGLVVPNGLYTQKKLLSIIVETFPVLCSIQGNFIVALNEECMDQSQSIELKEGDQLAVIPPLSGG</sequence>
<proteinExistence type="predicted"/>
<organism evidence="2 3">
    <name type="scientific">Limulus polyphemus</name>
    <name type="common">Atlantic horseshoe crab</name>
    <dbReference type="NCBI Taxonomy" id="6850"/>
    <lineage>
        <taxon>Eukaryota</taxon>
        <taxon>Metazoa</taxon>
        <taxon>Ecdysozoa</taxon>
        <taxon>Arthropoda</taxon>
        <taxon>Chelicerata</taxon>
        <taxon>Merostomata</taxon>
        <taxon>Xiphosura</taxon>
        <taxon>Limulidae</taxon>
        <taxon>Limulus</taxon>
    </lineage>
</organism>
<dbReference type="RefSeq" id="XP_022256299.1">
    <property type="nucleotide sequence ID" value="XM_022400591.1"/>
</dbReference>
<reference evidence="3" key="1">
    <citation type="submission" date="2025-08" db="UniProtKB">
        <authorList>
            <consortium name="RefSeq"/>
        </authorList>
    </citation>
    <scope>IDENTIFICATION</scope>
    <source>
        <tissue evidence="3">Muscle</tissue>
    </source>
</reference>
<keyword evidence="1" id="KW-0547">Nucleotide-binding</keyword>
<dbReference type="Proteomes" id="UP000694941">
    <property type="component" value="Unplaced"/>
</dbReference>
<dbReference type="PANTHER" id="PTHR33359">
    <property type="entry name" value="MOLYBDOPTERIN SYNTHASE SULFUR CARRIER SUBUNIT"/>
    <property type="match status" value="1"/>
</dbReference>